<sequence>MKKNWRFVFLALLIMAIMTMAAACAPAKEETANPADEESSGEVQETGETEEPGKDEQDDSEEPTDTDEQVTDEEPTEVEPGTDNESVGGDDEDANVQTVKGTFGGLADPHTFELKTNEVPEGVMAFQFYDEEMGAKLADMEDGQELTVVYTTNEHGQNLAESIK</sequence>
<gene>
    <name evidence="3" type="ORF">F4V44_02865</name>
</gene>
<evidence type="ECO:0000313" key="4">
    <source>
        <dbReference type="Proteomes" id="UP000326671"/>
    </source>
</evidence>
<organism evidence="3 4">
    <name type="scientific">Niallia endozanthoxylica</name>
    <dbReference type="NCBI Taxonomy" id="2036016"/>
    <lineage>
        <taxon>Bacteria</taxon>
        <taxon>Bacillati</taxon>
        <taxon>Bacillota</taxon>
        <taxon>Bacilli</taxon>
        <taxon>Bacillales</taxon>
        <taxon>Bacillaceae</taxon>
        <taxon>Niallia</taxon>
    </lineage>
</organism>
<evidence type="ECO:0000256" key="1">
    <source>
        <dbReference type="SAM" id="MobiDB-lite"/>
    </source>
</evidence>
<feature type="compositionally biased region" description="Acidic residues" evidence="1">
    <location>
        <begin position="56"/>
        <end position="94"/>
    </location>
</feature>
<keyword evidence="2" id="KW-0732">Signal</keyword>
<dbReference type="Proteomes" id="UP000326671">
    <property type="component" value="Unassembled WGS sequence"/>
</dbReference>
<evidence type="ECO:0000313" key="3">
    <source>
        <dbReference type="EMBL" id="KAA9029962.1"/>
    </source>
</evidence>
<accession>A0A5J5I4F2</accession>
<dbReference type="OrthoDB" id="2620571at2"/>
<name>A0A5J5I4F2_9BACI</name>
<dbReference type="EMBL" id="VYKL01000007">
    <property type="protein sequence ID" value="KAA9029962.1"/>
    <property type="molecule type" value="Genomic_DNA"/>
</dbReference>
<reference evidence="3 4" key="1">
    <citation type="submission" date="2019-09" db="EMBL/GenBank/DDBJ databases">
        <title>Whole genome sequences of isolates from the Mars Exploration Rovers.</title>
        <authorList>
            <person name="Seuylemezian A."/>
            <person name="Vaishampayan P."/>
        </authorList>
    </citation>
    <scope>NUCLEOTIDE SEQUENCE [LARGE SCALE GENOMIC DNA]</scope>
    <source>
        <strain evidence="3 4">MER_TA_151</strain>
    </source>
</reference>
<proteinExistence type="predicted"/>
<keyword evidence="4" id="KW-1185">Reference proteome</keyword>
<feature type="region of interest" description="Disordered" evidence="1">
    <location>
        <begin position="26"/>
        <end position="109"/>
    </location>
</feature>
<feature type="compositionally biased region" description="Acidic residues" evidence="1">
    <location>
        <begin position="35"/>
        <end position="50"/>
    </location>
</feature>
<evidence type="ECO:0008006" key="5">
    <source>
        <dbReference type="Google" id="ProtNLM"/>
    </source>
</evidence>
<dbReference type="RefSeq" id="WP_150438482.1">
    <property type="nucleotide sequence ID" value="NZ_VYKL01000007.1"/>
</dbReference>
<evidence type="ECO:0000256" key="2">
    <source>
        <dbReference type="SAM" id="SignalP"/>
    </source>
</evidence>
<dbReference type="AlphaFoldDB" id="A0A5J5I4F2"/>
<protein>
    <recommendedName>
        <fullName evidence="5">DUF1344 domain-containing protein</fullName>
    </recommendedName>
</protein>
<feature type="signal peptide" evidence="2">
    <location>
        <begin position="1"/>
        <end position="23"/>
    </location>
</feature>
<dbReference type="PROSITE" id="PS51257">
    <property type="entry name" value="PROKAR_LIPOPROTEIN"/>
    <property type="match status" value="1"/>
</dbReference>
<feature type="chain" id="PRO_5039546607" description="DUF1344 domain-containing protein" evidence="2">
    <location>
        <begin position="24"/>
        <end position="164"/>
    </location>
</feature>
<comment type="caution">
    <text evidence="3">The sequence shown here is derived from an EMBL/GenBank/DDBJ whole genome shotgun (WGS) entry which is preliminary data.</text>
</comment>